<dbReference type="EMBL" id="CAJVPV010054143">
    <property type="protein sequence ID" value="CAG8782834.1"/>
    <property type="molecule type" value="Genomic_DNA"/>
</dbReference>
<dbReference type="Proteomes" id="UP000789342">
    <property type="component" value="Unassembled WGS sequence"/>
</dbReference>
<evidence type="ECO:0000313" key="1">
    <source>
        <dbReference type="EMBL" id="CAG8782834.1"/>
    </source>
</evidence>
<proteinExistence type="predicted"/>
<reference evidence="1" key="1">
    <citation type="submission" date="2021-06" db="EMBL/GenBank/DDBJ databases">
        <authorList>
            <person name="Kallberg Y."/>
            <person name="Tangrot J."/>
            <person name="Rosling A."/>
        </authorList>
    </citation>
    <scope>NUCLEOTIDE SEQUENCE</scope>
    <source>
        <strain evidence="1">CL551</strain>
    </source>
</reference>
<comment type="caution">
    <text evidence="1">The sequence shown here is derived from an EMBL/GenBank/DDBJ whole genome shotgun (WGS) entry which is preliminary data.</text>
</comment>
<protein>
    <submittedName>
        <fullName evidence="1">10912_t:CDS:1</fullName>
    </submittedName>
</protein>
<feature type="non-terminal residue" evidence="1">
    <location>
        <position position="1"/>
    </location>
</feature>
<keyword evidence="2" id="KW-1185">Reference proteome</keyword>
<accession>A0A9N9JHJ5</accession>
<name>A0A9N9JHJ5_9GLOM</name>
<gene>
    <name evidence="1" type="ORF">AMORRO_LOCUS17472</name>
</gene>
<sequence length="47" mass="5615">EDFDLWLSENFKESWSECTLKVFMESVSFEISAEMFVSRDLIEEFIA</sequence>
<dbReference type="AlphaFoldDB" id="A0A9N9JHJ5"/>
<evidence type="ECO:0000313" key="2">
    <source>
        <dbReference type="Proteomes" id="UP000789342"/>
    </source>
</evidence>
<organism evidence="1 2">
    <name type="scientific">Acaulospora morrowiae</name>
    <dbReference type="NCBI Taxonomy" id="94023"/>
    <lineage>
        <taxon>Eukaryota</taxon>
        <taxon>Fungi</taxon>
        <taxon>Fungi incertae sedis</taxon>
        <taxon>Mucoromycota</taxon>
        <taxon>Glomeromycotina</taxon>
        <taxon>Glomeromycetes</taxon>
        <taxon>Diversisporales</taxon>
        <taxon>Acaulosporaceae</taxon>
        <taxon>Acaulospora</taxon>
    </lineage>
</organism>